<dbReference type="GO" id="GO:0016788">
    <property type="term" value="F:hydrolase activity, acting on ester bonds"/>
    <property type="evidence" value="ECO:0007669"/>
    <property type="project" value="InterPro"/>
</dbReference>
<evidence type="ECO:0000256" key="1">
    <source>
        <dbReference type="ARBA" id="ARBA00022723"/>
    </source>
</evidence>
<proteinExistence type="inferred from homology"/>
<organism evidence="5 6">
    <name type="scientific">Agrobacterium albertimagni AOL15</name>
    <dbReference type="NCBI Taxonomy" id="1156935"/>
    <lineage>
        <taxon>Bacteria</taxon>
        <taxon>Pseudomonadati</taxon>
        <taxon>Pseudomonadota</taxon>
        <taxon>Alphaproteobacteria</taxon>
        <taxon>Hyphomicrobiales</taxon>
        <taxon>Rhizobiaceae</taxon>
        <taxon>Rhizobium/Agrobacterium group</taxon>
        <taxon>Agrobacterium</taxon>
    </lineage>
</organism>
<dbReference type="InterPro" id="IPR032466">
    <property type="entry name" value="Metal_Hydrolase"/>
</dbReference>
<dbReference type="InterPro" id="IPR001559">
    <property type="entry name" value="Phosphotriesterase"/>
</dbReference>
<feature type="binding site" evidence="3">
    <location>
        <position position="158"/>
    </location>
    <ligand>
        <name>a divalent metal cation</name>
        <dbReference type="ChEBI" id="CHEBI:60240"/>
        <label>1</label>
    </ligand>
</feature>
<comment type="caution">
    <text evidence="4">Lacks conserved residue(s) required for the propagation of feature annotation.</text>
</comment>
<dbReference type="PANTHER" id="PTHR10819">
    <property type="entry name" value="PHOSPHOTRIESTERASE-RELATED"/>
    <property type="match status" value="1"/>
</dbReference>
<keyword evidence="1 3" id="KW-0479">Metal-binding</keyword>
<dbReference type="Pfam" id="PF02126">
    <property type="entry name" value="PTE"/>
    <property type="match status" value="1"/>
</dbReference>
<dbReference type="AlphaFoldDB" id="K2Q433"/>
<keyword evidence="6" id="KW-1185">Reference proteome</keyword>
<dbReference type="GO" id="GO:0008270">
    <property type="term" value="F:zinc ion binding"/>
    <property type="evidence" value="ECO:0007669"/>
    <property type="project" value="InterPro"/>
</dbReference>
<comment type="caution">
    <text evidence="5">The sequence shown here is derived from an EMBL/GenBank/DDBJ whole genome shotgun (WGS) entry which is preliminary data.</text>
</comment>
<evidence type="ECO:0000256" key="3">
    <source>
        <dbReference type="PIRSR" id="PIRSR601559-52"/>
    </source>
</evidence>
<name>K2Q433_9HYPH</name>
<dbReference type="PROSITE" id="PS51347">
    <property type="entry name" value="PHOSPHOTRIESTERASE_2"/>
    <property type="match status" value="1"/>
</dbReference>
<dbReference type="Gene3D" id="3.20.20.140">
    <property type="entry name" value="Metal-dependent hydrolases"/>
    <property type="match status" value="1"/>
</dbReference>
<dbReference type="PANTHER" id="PTHR10819:SF3">
    <property type="entry name" value="PHOSPHOTRIESTERASE-RELATED PROTEIN"/>
    <property type="match status" value="1"/>
</dbReference>
<evidence type="ECO:0000256" key="2">
    <source>
        <dbReference type="ARBA" id="ARBA00022801"/>
    </source>
</evidence>
<feature type="binding site" evidence="3">
    <location>
        <position position="158"/>
    </location>
    <ligand>
        <name>a divalent metal cation</name>
        <dbReference type="ChEBI" id="CHEBI:60240"/>
        <label>2</label>
    </ligand>
</feature>
<feature type="binding site" evidence="3">
    <location>
        <position position="22"/>
    </location>
    <ligand>
        <name>a divalent metal cation</name>
        <dbReference type="ChEBI" id="CHEBI:60240"/>
        <label>1</label>
    </ligand>
</feature>
<gene>
    <name evidence="5" type="ORF">QWE_07491</name>
</gene>
<evidence type="ECO:0000313" key="5">
    <source>
        <dbReference type="EMBL" id="EKF59925.1"/>
    </source>
</evidence>
<accession>K2Q433</accession>
<evidence type="ECO:0000256" key="4">
    <source>
        <dbReference type="PROSITE-ProRule" id="PRU00679"/>
    </source>
</evidence>
<comment type="cofactor">
    <cofactor evidence="3">
        <name>a divalent metal cation</name>
        <dbReference type="ChEBI" id="CHEBI:60240"/>
    </cofactor>
    <text evidence="3">Binds 2 divalent metal cations per subunit.</text>
</comment>
<comment type="similarity">
    <text evidence="4">Belongs to the metallo-dependent hydrolases superfamily. Phosphotriesterase family.</text>
</comment>
<reference evidence="5 6" key="1">
    <citation type="journal article" date="2012" name="J. Bacteriol.">
        <title>Draft Genome Sequence of Agrobacterium albertimagni Strain AOL15.</title>
        <authorList>
            <person name="Trimble W.L."/>
            <person name="Phung le T."/>
            <person name="Meyer F."/>
            <person name="Gilbert J.A."/>
            <person name="Silver S."/>
        </authorList>
    </citation>
    <scope>NUCLEOTIDE SEQUENCE [LARGE SCALE GENOMIC DNA]</scope>
    <source>
        <strain evidence="5 6">AOL15</strain>
    </source>
</reference>
<dbReference type="SUPFAM" id="SSF51556">
    <property type="entry name" value="Metallo-dependent hydrolases"/>
    <property type="match status" value="1"/>
</dbReference>
<dbReference type="EMBL" id="ALJF01000006">
    <property type="protein sequence ID" value="EKF59925.1"/>
    <property type="molecule type" value="Genomic_DNA"/>
</dbReference>
<dbReference type="eggNOG" id="COG1735">
    <property type="taxonomic scope" value="Bacteria"/>
</dbReference>
<sequence>MVQTVNGSVQASGLGLTLMHEHILCDLTPAARRVDPREEVVITLENVFDVTYRPNDYPGNHRLQDVEIALREVERFAKLGGGTIVEMTTGGLQPDPRGLQMISAKTGVNIVLGAGFYTEPYQDEKTLALDTDQMAETIVQQLTEGAWDTDVRCGIIGEIGCSWPLTPFEECSLRAAAKAQDKTGAAITVHPGRHPDAPTQILDILEKAGADLSRTIMDHMERTFTEVEQVLELARRGCVVEYDFFGIEQSQYWLGVADLPTDWMRIYDIGRIFEAGLGANVVISQDICTRSRLQSYGGHGYGHMISNVIPLMRDRGFSPDEIKRMLVETPARLLASV</sequence>
<feature type="binding site" evidence="3">
    <location>
        <position position="219"/>
    </location>
    <ligand>
        <name>a divalent metal cation</name>
        <dbReference type="ChEBI" id="CHEBI:60240"/>
        <label>2</label>
    </ligand>
</feature>
<evidence type="ECO:0000313" key="6">
    <source>
        <dbReference type="Proteomes" id="UP000007123"/>
    </source>
</evidence>
<dbReference type="PATRIC" id="fig|1156935.5.peg.1508"/>
<feature type="binding site" evidence="3">
    <location>
        <position position="20"/>
    </location>
    <ligand>
        <name>a divalent metal cation</name>
        <dbReference type="ChEBI" id="CHEBI:60240"/>
        <label>1</label>
    </ligand>
</feature>
<feature type="binding site" evidence="3">
    <location>
        <position position="190"/>
    </location>
    <ligand>
        <name>a divalent metal cation</name>
        <dbReference type="ChEBI" id="CHEBI:60240"/>
        <label>2</label>
    </ligand>
</feature>
<dbReference type="PROSITE" id="PS01322">
    <property type="entry name" value="PHOSPHOTRIESTERASE_1"/>
    <property type="match status" value="1"/>
</dbReference>
<feature type="binding site" evidence="3">
    <location>
        <position position="286"/>
    </location>
    <ligand>
        <name>a divalent metal cation</name>
        <dbReference type="ChEBI" id="CHEBI:60240"/>
        <label>1</label>
    </ligand>
</feature>
<dbReference type="InterPro" id="IPR017947">
    <property type="entry name" value="AryldialkylPase_Zn-BS"/>
</dbReference>
<protein>
    <submittedName>
        <fullName evidence="5">Aryldialkylphosphatase</fullName>
    </submittedName>
</protein>
<dbReference type="Proteomes" id="UP000007123">
    <property type="component" value="Unassembled WGS sequence"/>
</dbReference>
<dbReference type="STRING" id="1156935.QWE_07491"/>
<keyword evidence="2" id="KW-0378">Hydrolase</keyword>